<reference evidence="2 3" key="1">
    <citation type="journal article" date="2015" name="Sci. Rep.">
        <title>Genome of the facultative scuticociliatosis pathogen Pseudocohnilembus persalinus provides insight into its virulence through horizontal gene transfer.</title>
        <authorList>
            <person name="Xiong J."/>
            <person name="Wang G."/>
            <person name="Cheng J."/>
            <person name="Tian M."/>
            <person name="Pan X."/>
            <person name="Warren A."/>
            <person name="Jiang C."/>
            <person name="Yuan D."/>
            <person name="Miao W."/>
        </authorList>
    </citation>
    <scope>NUCLEOTIDE SEQUENCE [LARGE SCALE GENOMIC DNA]</scope>
    <source>
        <strain evidence="2">36N120E</strain>
    </source>
</reference>
<dbReference type="EMBL" id="LDAU01000089">
    <property type="protein sequence ID" value="KRX07047.1"/>
    <property type="molecule type" value="Genomic_DNA"/>
</dbReference>
<evidence type="ECO:0000313" key="3">
    <source>
        <dbReference type="Proteomes" id="UP000054937"/>
    </source>
</evidence>
<name>A0A0V0QXN9_PSEPJ</name>
<organism evidence="2 3">
    <name type="scientific">Pseudocohnilembus persalinus</name>
    <name type="common">Ciliate</name>
    <dbReference type="NCBI Taxonomy" id="266149"/>
    <lineage>
        <taxon>Eukaryota</taxon>
        <taxon>Sar</taxon>
        <taxon>Alveolata</taxon>
        <taxon>Ciliophora</taxon>
        <taxon>Intramacronucleata</taxon>
        <taxon>Oligohymenophorea</taxon>
        <taxon>Scuticociliatia</taxon>
        <taxon>Philasterida</taxon>
        <taxon>Pseudocohnilembidae</taxon>
        <taxon>Pseudocohnilembus</taxon>
    </lineage>
</organism>
<dbReference type="Proteomes" id="UP000054937">
    <property type="component" value="Unassembled WGS sequence"/>
</dbReference>
<dbReference type="InParanoid" id="A0A0V0QXN9"/>
<evidence type="ECO:0000256" key="1">
    <source>
        <dbReference type="SAM" id="Coils"/>
    </source>
</evidence>
<proteinExistence type="predicted"/>
<feature type="coiled-coil region" evidence="1">
    <location>
        <begin position="52"/>
        <end position="79"/>
    </location>
</feature>
<keyword evidence="1" id="KW-0175">Coiled coil</keyword>
<comment type="caution">
    <text evidence="2">The sequence shown here is derived from an EMBL/GenBank/DDBJ whole genome shotgun (WGS) entry which is preliminary data.</text>
</comment>
<protein>
    <submittedName>
        <fullName evidence="2">Uncharacterized protein</fullName>
    </submittedName>
</protein>
<evidence type="ECO:0000313" key="2">
    <source>
        <dbReference type="EMBL" id="KRX07047.1"/>
    </source>
</evidence>
<dbReference type="AlphaFoldDB" id="A0A0V0QXN9"/>
<sequence length="340" mass="39875">MHMVNDVMEVDQANHNYDFDIICYLFKKHKNQNNKLTQQGMSLIVNAQVGKNNMVKNSIERYRNKANDYQSKYENLEGNEIDPSEFSDQQFINQNETRKNINNKLLNDQMINNINKNKIAGISSSNREIQSQNNNQENEKKIGFQNQNFQKKLIKKESSCNNLIQSGKQVQNEAQQNKQRLKKFGGRPASCQKVEYKQDFIRSSQSNQNYNPQNNENMNENNQSNLLNSSFEAFSQNQQEIYLKRLQSDEQNLYQQNQENQLKQQFGSQDQQNGYYINQDIQQQNQKNSQNKQVQLVGKQNEGCELQEKTNIQQLFSNALINNNIEIVENGDKQRLNTYQ</sequence>
<keyword evidence="3" id="KW-1185">Reference proteome</keyword>
<accession>A0A0V0QXN9</accession>
<gene>
    <name evidence="2" type="ORF">PPERSA_08724</name>
</gene>